<gene>
    <name evidence="10" type="ORF">OB69_06935</name>
</gene>
<evidence type="ECO:0000256" key="2">
    <source>
        <dbReference type="ARBA" id="ARBA00022475"/>
    </source>
</evidence>
<organism evidence="10 11">
    <name type="scientific">Roseivirga seohaensis subsp. aquiponti</name>
    <dbReference type="NCBI Taxonomy" id="1566026"/>
    <lineage>
        <taxon>Bacteria</taxon>
        <taxon>Pseudomonadati</taxon>
        <taxon>Bacteroidota</taxon>
        <taxon>Cytophagia</taxon>
        <taxon>Cytophagales</taxon>
        <taxon>Roseivirgaceae</taxon>
        <taxon>Roseivirga</taxon>
    </lineage>
</organism>
<name>A0A0L8AKW5_9BACT</name>
<dbReference type="EMBL" id="JSVA01000008">
    <property type="protein sequence ID" value="KOF03068.1"/>
    <property type="molecule type" value="Genomic_DNA"/>
</dbReference>
<keyword evidence="11" id="KW-1185">Reference proteome</keyword>
<comment type="caution">
    <text evidence="10">The sequence shown here is derived from an EMBL/GenBank/DDBJ whole genome shotgun (WGS) entry which is preliminary data.</text>
</comment>
<evidence type="ECO:0000313" key="11">
    <source>
        <dbReference type="Proteomes" id="UP000036908"/>
    </source>
</evidence>
<feature type="transmembrane region" description="Helical" evidence="8">
    <location>
        <begin position="64"/>
        <end position="84"/>
    </location>
</feature>
<evidence type="ECO:0000256" key="5">
    <source>
        <dbReference type="ARBA" id="ARBA00022989"/>
    </source>
</evidence>
<evidence type="ECO:0000259" key="9">
    <source>
        <dbReference type="Pfam" id="PF18967"/>
    </source>
</evidence>
<proteinExistence type="predicted"/>
<dbReference type="GO" id="GO:0005886">
    <property type="term" value="C:plasma membrane"/>
    <property type="evidence" value="ECO:0007669"/>
    <property type="project" value="UniProtKB-SubCell"/>
</dbReference>
<dbReference type="InterPro" id="IPR043760">
    <property type="entry name" value="PycTM_dom"/>
</dbReference>
<evidence type="ECO:0000256" key="7">
    <source>
        <dbReference type="ARBA" id="ARBA00023136"/>
    </source>
</evidence>
<keyword evidence="6" id="KW-0051">Antiviral defense</keyword>
<keyword evidence="7 8" id="KW-0472">Membrane</keyword>
<protein>
    <recommendedName>
        <fullName evidence="9">Pycsar effector protein domain-containing protein</fullName>
    </recommendedName>
</protein>
<dbReference type="RefSeq" id="WP_053222983.1">
    <property type="nucleotide sequence ID" value="NZ_JSVA01000008.1"/>
</dbReference>
<evidence type="ECO:0000256" key="1">
    <source>
        <dbReference type="ARBA" id="ARBA00004236"/>
    </source>
</evidence>
<dbReference type="OrthoDB" id="2084475at2"/>
<dbReference type="Pfam" id="PF18967">
    <property type="entry name" value="PycTM"/>
    <property type="match status" value="1"/>
</dbReference>
<keyword evidence="2" id="KW-1003">Cell membrane</keyword>
<feature type="transmembrane region" description="Helical" evidence="8">
    <location>
        <begin position="159"/>
        <end position="181"/>
    </location>
</feature>
<evidence type="ECO:0000313" key="10">
    <source>
        <dbReference type="EMBL" id="KOF03068.1"/>
    </source>
</evidence>
<dbReference type="Proteomes" id="UP000036908">
    <property type="component" value="Unassembled WGS sequence"/>
</dbReference>
<feature type="domain" description="Pycsar effector protein" evidence="9">
    <location>
        <begin position="14"/>
        <end position="175"/>
    </location>
</feature>
<dbReference type="GO" id="GO:0051607">
    <property type="term" value="P:defense response to virus"/>
    <property type="evidence" value="ECO:0007669"/>
    <property type="project" value="UniProtKB-KW"/>
</dbReference>
<sequence>MSLKSDTDNITQQLYQVFNNVNDWLKFAEAKNAMLIAFNGASIFGIIKLLSLDFVSNSRFIENYLLFVIISLIFSTVNCLISFAPRVKIIKGGFYDSGKVPNVLFFEYLKGKNNLEIIEEVTGDRDKENYTTLQKDIAEQIKQNSIIASRKYSHFTISVWITISAYITVILAGIFCLYTYLNE</sequence>
<comment type="subcellular location">
    <subcellularLocation>
        <location evidence="1">Cell membrane</location>
    </subcellularLocation>
</comment>
<evidence type="ECO:0000256" key="8">
    <source>
        <dbReference type="SAM" id="Phobius"/>
    </source>
</evidence>
<dbReference type="GO" id="GO:0000166">
    <property type="term" value="F:nucleotide binding"/>
    <property type="evidence" value="ECO:0007669"/>
    <property type="project" value="UniProtKB-KW"/>
</dbReference>
<evidence type="ECO:0000256" key="6">
    <source>
        <dbReference type="ARBA" id="ARBA00023118"/>
    </source>
</evidence>
<dbReference type="AlphaFoldDB" id="A0A0L8AKW5"/>
<feature type="transmembrane region" description="Helical" evidence="8">
    <location>
        <begin position="33"/>
        <end position="52"/>
    </location>
</feature>
<dbReference type="PATRIC" id="fig|1566026.4.peg.3215"/>
<reference evidence="11" key="1">
    <citation type="submission" date="2014-11" db="EMBL/GenBank/DDBJ databases">
        <title>Genome sequencing of Roseivirga sp. D-25.</title>
        <authorList>
            <person name="Selvaratnam C."/>
            <person name="Thevarajoo S."/>
            <person name="Goh K.M."/>
            <person name="Eee R."/>
            <person name="Chan K.-G."/>
            <person name="Chong C.S."/>
        </authorList>
    </citation>
    <scope>NUCLEOTIDE SEQUENCE [LARGE SCALE GENOMIC DNA]</scope>
    <source>
        <strain evidence="11">D-25</strain>
    </source>
</reference>
<accession>A0A0L8AKW5</accession>
<keyword evidence="5 8" id="KW-1133">Transmembrane helix</keyword>
<evidence type="ECO:0000256" key="4">
    <source>
        <dbReference type="ARBA" id="ARBA00022741"/>
    </source>
</evidence>
<evidence type="ECO:0000256" key="3">
    <source>
        <dbReference type="ARBA" id="ARBA00022692"/>
    </source>
</evidence>
<keyword evidence="4" id="KW-0547">Nucleotide-binding</keyword>
<keyword evidence="3 8" id="KW-0812">Transmembrane</keyword>